<dbReference type="GO" id="GO:0016192">
    <property type="term" value="P:vesicle-mediated transport"/>
    <property type="evidence" value="ECO:0007669"/>
    <property type="project" value="UniProtKB-ARBA"/>
</dbReference>
<dbReference type="PROSITE" id="PS50002">
    <property type="entry name" value="SH3"/>
    <property type="match status" value="1"/>
</dbReference>
<dbReference type="Pfam" id="PF00611">
    <property type="entry name" value="FCH"/>
    <property type="match status" value="1"/>
</dbReference>
<dbReference type="InterPro" id="IPR001452">
    <property type="entry name" value="SH3_domain"/>
</dbReference>
<dbReference type="Pfam" id="PF25610">
    <property type="entry name" value="HR1_TOCA"/>
    <property type="match status" value="1"/>
</dbReference>
<dbReference type="InterPro" id="IPR031160">
    <property type="entry name" value="F_BAR_dom"/>
</dbReference>
<organism evidence="13">
    <name type="scientific">Harpegnathos saltator</name>
    <name type="common">Jerdon's jumping ant</name>
    <dbReference type="NCBI Taxonomy" id="610380"/>
    <lineage>
        <taxon>Eukaryota</taxon>
        <taxon>Metazoa</taxon>
        <taxon>Ecdysozoa</taxon>
        <taxon>Arthropoda</taxon>
        <taxon>Hexapoda</taxon>
        <taxon>Insecta</taxon>
        <taxon>Pterygota</taxon>
        <taxon>Neoptera</taxon>
        <taxon>Endopterygota</taxon>
        <taxon>Hymenoptera</taxon>
        <taxon>Apocrita</taxon>
        <taxon>Aculeata</taxon>
        <taxon>Formicoidea</taxon>
        <taxon>Formicidae</taxon>
        <taxon>Ponerinae</taxon>
        <taxon>Ponerini</taxon>
        <taxon>Harpegnathos</taxon>
    </lineage>
</organism>
<evidence type="ECO:0000256" key="1">
    <source>
        <dbReference type="ARBA" id="ARBA00004245"/>
    </source>
</evidence>
<dbReference type="GO" id="GO:0005886">
    <property type="term" value="C:plasma membrane"/>
    <property type="evidence" value="ECO:0007669"/>
    <property type="project" value="TreeGrafter"/>
</dbReference>
<dbReference type="PANTHER" id="PTHR23065:SF7">
    <property type="entry name" value="NOSTRIN, ISOFORM H"/>
    <property type="match status" value="1"/>
</dbReference>
<keyword evidence="2 7" id="KW-0728">SH3 domain</keyword>
<dbReference type="GO" id="GO:0043226">
    <property type="term" value="C:organelle"/>
    <property type="evidence" value="ECO:0007669"/>
    <property type="project" value="UniProtKB-ARBA"/>
</dbReference>
<feature type="region of interest" description="Disordered" evidence="9">
    <location>
        <begin position="157"/>
        <end position="194"/>
    </location>
</feature>
<dbReference type="InterPro" id="IPR035656">
    <property type="entry name" value="Nostrin_SH3"/>
</dbReference>
<evidence type="ECO:0000256" key="4">
    <source>
        <dbReference type="ARBA" id="ARBA00022553"/>
    </source>
</evidence>
<dbReference type="Proteomes" id="UP000008237">
    <property type="component" value="Unassembled WGS sequence"/>
</dbReference>
<keyword evidence="5 8" id="KW-0175">Coiled coil</keyword>
<evidence type="ECO:0000256" key="9">
    <source>
        <dbReference type="SAM" id="MobiDB-lite"/>
    </source>
</evidence>
<keyword evidence="6" id="KW-0206">Cytoskeleton</keyword>
<dbReference type="Gene3D" id="2.30.30.40">
    <property type="entry name" value="SH3 Domains"/>
    <property type="match status" value="1"/>
</dbReference>
<keyword evidence="4" id="KW-0597">Phosphoprotein</keyword>
<dbReference type="FunFam" id="2.30.30.40:FF:000072">
    <property type="entry name" value="Unconventional Myosin IB"/>
    <property type="match status" value="1"/>
</dbReference>
<dbReference type="InParanoid" id="E2BX57"/>
<dbReference type="SUPFAM" id="SSF50044">
    <property type="entry name" value="SH3-domain"/>
    <property type="match status" value="1"/>
</dbReference>
<keyword evidence="13" id="KW-1185">Reference proteome</keyword>
<dbReference type="PANTHER" id="PTHR23065">
    <property type="entry name" value="PROLINE-SERINE-THREONINE PHOSPHATASE INTERACTING PROTEIN 1"/>
    <property type="match status" value="1"/>
</dbReference>
<sequence length="554" mass="62435">GGQGGFEDVRRYVKQGGDFCKELASILHERAELEATYAKGLSKLSSKLTKACAKDQGGNSSGGVNEAWRCVGEEMEAAAEAHRVWGIALSEQLAKPLRVGVAEAQGRSRKSIENSVDKASKALQEWRGIASKSKKHSFACARENERLQDLARLQTISQSQQNNNTKSSSHHMTEKEASKLETRRRKAEDSSRRADTEFYTVSVRAERARLEYESTVRKGAKQMELLEEERLSALKDLANVYLAHLQALAPRLQQSADRLQTPVRSCNVSQDVEILKNLIRRIDSNDTTNAEQLLPDFYAEHVTLAMNRERRKQALVRVLHLIRQDLEREKRGREGLETLHRAFIKTPAFAADESTQNVTDKLHHMRSMLLYLEAARYKVSGTLAEVEGSKRGKHPLSEHILVSRDKQGLQQSVLKIPSWAKNESFEIQDGDDELEMQLTKDQDAENRDWADRTAGDGNSENPPDEDDFSDFDEFSSHSEDNNNQDVDGTEVTAKTERAEQCRAIYQYSANLNDELSLSPGDLITVHQKQADGWWIGECRGRTGIFPATYVQVIH</sequence>
<evidence type="ECO:0000256" key="7">
    <source>
        <dbReference type="PROSITE-ProRule" id="PRU00192"/>
    </source>
</evidence>
<reference evidence="12 13" key="1">
    <citation type="journal article" date="2010" name="Science">
        <title>Genomic comparison of the ants Camponotus floridanus and Harpegnathos saltator.</title>
        <authorList>
            <person name="Bonasio R."/>
            <person name="Zhang G."/>
            <person name="Ye C."/>
            <person name="Mutti N.S."/>
            <person name="Fang X."/>
            <person name="Qin N."/>
            <person name="Donahue G."/>
            <person name="Yang P."/>
            <person name="Li Q."/>
            <person name="Li C."/>
            <person name="Zhang P."/>
            <person name="Huang Z."/>
            <person name="Berger S.L."/>
            <person name="Reinberg D."/>
            <person name="Wang J."/>
            <person name="Liebig J."/>
        </authorList>
    </citation>
    <scope>NUCLEOTIDE SEQUENCE [LARGE SCALE GENOMIC DNA]</scope>
    <source>
        <strain evidence="12 13">R22 G/1</strain>
    </source>
</reference>
<feature type="domain" description="F-BAR" evidence="11">
    <location>
        <begin position="1"/>
        <end position="271"/>
    </location>
</feature>
<feature type="region of interest" description="Disordered" evidence="9">
    <location>
        <begin position="440"/>
        <end position="492"/>
    </location>
</feature>
<name>E2BX57_HARSA</name>
<feature type="compositionally biased region" description="Acidic residues" evidence="9">
    <location>
        <begin position="462"/>
        <end position="473"/>
    </location>
</feature>
<feature type="compositionally biased region" description="Basic and acidic residues" evidence="9">
    <location>
        <begin position="171"/>
        <end position="194"/>
    </location>
</feature>
<feature type="compositionally biased region" description="Low complexity" evidence="9">
    <location>
        <begin position="157"/>
        <end position="167"/>
    </location>
</feature>
<dbReference type="PRINTS" id="PR00452">
    <property type="entry name" value="SH3DOMAIN"/>
</dbReference>
<dbReference type="InterPro" id="IPR027267">
    <property type="entry name" value="AH/BAR_dom_sf"/>
</dbReference>
<dbReference type="InterPro" id="IPR057870">
    <property type="entry name" value="HR1_TOCA"/>
</dbReference>
<evidence type="ECO:0000313" key="12">
    <source>
        <dbReference type="EMBL" id="EFN79776.1"/>
    </source>
</evidence>
<evidence type="ECO:0000313" key="13">
    <source>
        <dbReference type="Proteomes" id="UP000008237"/>
    </source>
</evidence>
<keyword evidence="3" id="KW-0963">Cytoplasm</keyword>
<evidence type="ECO:0000256" key="6">
    <source>
        <dbReference type="ARBA" id="ARBA00023212"/>
    </source>
</evidence>
<dbReference type="OMA" id="HRLARFQ"/>
<dbReference type="OrthoDB" id="28357at2759"/>
<feature type="non-terminal residue" evidence="12">
    <location>
        <position position="1"/>
    </location>
</feature>
<evidence type="ECO:0000256" key="5">
    <source>
        <dbReference type="ARBA" id="ARBA00023054"/>
    </source>
</evidence>
<evidence type="ECO:0000259" key="11">
    <source>
        <dbReference type="PROSITE" id="PS51741"/>
    </source>
</evidence>
<dbReference type="Gene3D" id="6.10.140.470">
    <property type="match status" value="1"/>
</dbReference>
<feature type="domain" description="SH3" evidence="10">
    <location>
        <begin position="496"/>
        <end position="554"/>
    </location>
</feature>
<feature type="compositionally biased region" description="Basic and acidic residues" evidence="9">
    <location>
        <begin position="440"/>
        <end position="454"/>
    </location>
</feature>
<dbReference type="GO" id="GO:0005737">
    <property type="term" value="C:cytoplasm"/>
    <property type="evidence" value="ECO:0007669"/>
    <property type="project" value="TreeGrafter"/>
</dbReference>
<dbReference type="SUPFAM" id="SSF103657">
    <property type="entry name" value="BAR/IMD domain-like"/>
    <property type="match status" value="1"/>
</dbReference>
<gene>
    <name evidence="12" type="ORF">EAI_16354</name>
</gene>
<dbReference type="SMART" id="SM00055">
    <property type="entry name" value="FCH"/>
    <property type="match status" value="1"/>
</dbReference>
<dbReference type="CDD" id="cd11823">
    <property type="entry name" value="SH3_Nostrin"/>
    <property type="match status" value="1"/>
</dbReference>
<comment type="subcellular location">
    <subcellularLocation>
        <location evidence="1">Cytoplasm</location>
        <location evidence="1">Cytoskeleton</location>
    </subcellularLocation>
</comment>
<evidence type="ECO:0000256" key="8">
    <source>
        <dbReference type="PROSITE-ProRule" id="PRU01077"/>
    </source>
</evidence>
<dbReference type="PRINTS" id="PR00499">
    <property type="entry name" value="P67PHOX"/>
</dbReference>
<dbReference type="AlphaFoldDB" id="E2BX57"/>
<dbReference type="Pfam" id="PF14604">
    <property type="entry name" value="SH3_9"/>
    <property type="match status" value="1"/>
</dbReference>
<evidence type="ECO:0000256" key="3">
    <source>
        <dbReference type="ARBA" id="ARBA00022490"/>
    </source>
</evidence>
<dbReference type="SMART" id="SM00326">
    <property type="entry name" value="SH3"/>
    <property type="match status" value="1"/>
</dbReference>
<proteinExistence type="predicted"/>
<dbReference type="InterPro" id="IPR036028">
    <property type="entry name" value="SH3-like_dom_sf"/>
</dbReference>
<dbReference type="Gene3D" id="1.20.1270.60">
    <property type="entry name" value="Arfaptin homology (AH) domain/BAR domain"/>
    <property type="match status" value="1"/>
</dbReference>
<accession>E2BX57</accession>
<evidence type="ECO:0000259" key="10">
    <source>
        <dbReference type="PROSITE" id="PS50002"/>
    </source>
</evidence>
<dbReference type="EMBL" id="GL451202">
    <property type="protein sequence ID" value="EFN79776.1"/>
    <property type="molecule type" value="Genomic_DNA"/>
</dbReference>
<evidence type="ECO:0000256" key="2">
    <source>
        <dbReference type="ARBA" id="ARBA00022443"/>
    </source>
</evidence>
<dbReference type="PROSITE" id="PS51741">
    <property type="entry name" value="F_BAR"/>
    <property type="match status" value="1"/>
</dbReference>
<dbReference type="InterPro" id="IPR001060">
    <property type="entry name" value="FCH_dom"/>
</dbReference>
<protein>
    <submittedName>
        <fullName evidence="12">Nostrin</fullName>
    </submittedName>
</protein>